<evidence type="ECO:0000256" key="2">
    <source>
        <dbReference type="ARBA" id="ARBA00009003"/>
    </source>
</evidence>
<dbReference type="SUPFAM" id="SSF53448">
    <property type="entry name" value="Nucleotide-diphospho-sugar transferases"/>
    <property type="match status" value="1"/>
</dbReference>
<evidence type="ECO:0000256" key="5">
    <source>
        <dbReference type="ARBA" id="ARBA00023034"/>
    </source>
</evidence>
<keyword evidence="5" id="KW-0333">Golgi apparatus</keyword>
<keyword evidence="9" id="KW-1185">Reference proteome</keyword>
<dbReference type="InterPro" id="IPR007577">
    <property type="entry name" value="GlycoTrfase_DXD_sugar-bd_CS"/>
</dbReference>
<evidence type="ECO:0000256" key="3">
    <source>
        <dbReference type="ARBA" id="ARBA00022676"/>
    </source>
</evidence>
<dbReference type="PANTHER" id="PTHR12042">
    <property type="entry name" value="LACTOSYLCERAMIDE 4-ALPHA-GALACTOSYLTRANSFERASE ALPHA- 1,4-GALACTOSYLTRANSFERASE"/>
    <property type="match status" value="1"/>
</dbReference>
<protein>
    <recommendedName>
        <fullName evidence="7">Alpha 1,4-glycosyltransferase domain-containing protein</fullName>
    </recommendedName>
</protein>
<dbReference type="InterPro" id="IPR051981">
    <property type="entry name" value="Glycosyltransf_32"/>
</dbReference>
<feature type="domain" description="Alpha 1,4-glycosyltransferase" evidence="7">
    <location>
        <begin position="168"/>
        <end position="298"/>
    </location>
</feature>
<keyword evidence="6" id="KW-0472">Membrane</keyword>
<sequence length="306" mass="35183">MTRVLIFCLINWYYRDINPTRNDTNVFLVDTNCSSHPRYRAWCAVESWARQNPDLDVWFILTSLTMDDSTGLASLLLHQYTNLRVVGIDLDILFRDTPLLEFFLSRKWTVDTTWPIEVLSDMVRVVVLWRWGGIYSDTDGISIKPYNLSLNAVGVTSPGLLANGFLSFTSHHPILWSLMENIKRGFIAEEWGSTGPQVVTRVMMEACGTDDAMSLMKQLPFSCANVTIYSQLYFSPFNFMDTVLNFKSDGKKEFDKALNVSYAIHMYNKITRWTVVQVGWNSIYEIAAKNFCPLTFSRASMHSDFF</sequence>
<dbReference type="GO" id="GO:0006688">
    <property type="term" value="P:glycosphingolipid biosynthetic process"/>
    <property type="evidence" value="ECO:0007669"/>
    <property type="project" value="TreeGrafter"/>
</dbReference>
<dbReference type="Gene3D" id="3.90.550.20">
    <property type="match status" value="1"/>
</dbReference>
<gene>
    <name evidence="8" type="ORF">Pcinc_007530</name>
</gene>
<proteinExistence type="inferred from homology"/>
<dbReference type="Pfam" id="PF04488">
    <property type="entry name" value="Gly_transf_sug"/>
    <property type="match status" value="1"/>
</dbReference>
<keyword evidence="3" id="KW-0328">Glycosyltransferase</keyword>
<comment type="subcellular location">
    <subcellularLocation>
        <location evidence="1">Golgi apparatus membrane</location>
        <topology evidence="1">Single-pass type II membrane protein</topology>
    </subcellularLocation>
</comment>
<evidence type="ECO:0000256" key="6">
    <source>
        <dbReference type="ARBA" id="ARBA00023136"/>
    </source>
</evidence>
<dbReference type="InterPro" id="IPR007652">
    <property type="entry name" value="A1-4-GlycosylTfrase_dom"/>
</dbReference>
<dbReference type="EMBL" id="JAWQEG010000555">
    <property type="protein sequence ID" value="KAK3888402.1"/>
    <property type="molecule type" value="Genomic_DNA"/>
</dbReference>
<evidence type="ECO:0000256" key="1">
    <source>
        <dbReference type="ARBA" id="ARBA00004323"/>
    </source>
</evidence>
<dbReference type="InterPro" id="IPR029044">
    <property type="entry name" value="Nucleotide-diphossugar_trans"/>
</dbReference>
<name>A0AAE1G945_PETCI</name>
<keyword evidence="4" id="KW-0808">Transferase</keyword>
<dbReference type="Proteomes" id="UP001286313">
    <property type="component" value="Unassembled WGS sequence"/>
</dbReference>
<evidence type="ECO:0000259" key="7">
    <source>
        <dbReference type="Pfam" id="PF04572"/>
    </source>
</evidence>
<dbReference type="GO" id="GO:0000139">
    <property type="term" value="C:Golgi membrane"/>
    <property type="evidence" value="ECO:0007669"/>
    <property type="project" value="UniProtKB-SubCell"/>
</dbReference>
<evidence type="ECO:0000313" key="9">
    <source>
        <dbReference type="Proteomes" id="UP001286313"/>
    </source>
</evidence>
<dbReference type="AlphaFoldDB" id="A0AAE1G945"/>
<dbReference type="PANTHER" id="PTHR12042:SF21">
    <property type="entry name" value="ALPHA1,4-GALACTOSYLTRANSFERASE 1-RELATED"/>
    <property type="match status" value="1"/>
</dbReference>
<reference evidence="8" key="1">
    <citation type="submission" date="2023-10" db="EMBL/GenBank/DDBJ databases">
        <title>Genome assemblies of two species of porcelain crab, Petrolisthes cinctipes and Petrolisthes manimaculis (Anomura: Porcellanidae).</title>
        <authorList>
            <person name="Angst P."/>
        </authorList>
    </citation>
    <scope>NUCLEOTIDE SEQUENCE</scope>
    <source>
        <strain evidence="8">PB745_01</strain>
        <tissue evidence="8">Gill</tissue>
    </source>
</reference>
<accession>A0AAE1G945</accession>
<evidence type="ECO:0000313" key="8">
    <source>
        <dbReference type="EMBL" id="KAK3888402.1"/>
    </source>
</evidence>
<dbReference type="GO" id="GO:0016758">
    <property type="term" value="F:hexosyltransferase activity"/>
    <property type="evidence" value="ECO:0007669"/>
    <property type="project" value="UniProtKB-ARBA"/>
</dbReference>
<comment type="similarity">
    <text evidence="2">Belongs to the glycosyltransferase 32 family.</text>
</comment>
<dbReference type="Pfam" id="PF04572">
    <property type="entry name" value="Gb3_synth"/>
    <property type="match status" value="1"/>
</dbReference>
<organism evidence="8 9">
    <name type="scientific">Petrolisthes cinctipes</name>
    <name type="common">Flat porcelain crab</name>
    <dbReference type="NCBI Taxonomy" id="88211"/>
    <lineage>
        <taxon>Eukaryota</taxon>
        <taxon>Metazoa</taxon>
        <taxon>Ecdysozoa</taxon>
        <taxon>Arthropoda</taxon>
        <taxon>Crustacea</taxon>
        <taxon>Multicrustacea</taxon>
        <taxon>Malacostraca</taxon>
        <taxon>Eumalacostraca</taxon>
        <taxon>Eucarida</taxon>
        <taxon>Decapoda</taxon>
        <taxon>Pleocyemata</taxon>
        <taxon>Anomura</taxon>
        <taxon>Galatheoidea</taxon>
        <taxon>Porcellanidae</taxon>
        <taxon>Petrolisthes</taxon>
    </lineage>
</organism>
<comment type="caution">
    <text evidence="8">The sequence shown here is derived from an EMBL/GenBank/DDBJ whole genome shotgun (WGS) entry which is preliminary data.</text>
</comment>
<evidence type="ECO:0000256" key="4">
    <source>
        <dbReference type="ARBA" id="ARBA00022679"/>
    </source>
</evidence>